<evidence type="ECO:0000313" key="2">
    <source>
        <dbReference type="EMBL" id="KAK7864271.1"/>
    </source>
</evidence>
<reference evidence="2 3" key="1">
    <citation type="submission" date="2024-03" db="EMBL/GenBank/DDBJ databases">
        <title>The genome assembly and annotation of the cricket Gryllus longicercus Weissman &amp; Gray.</title>
        <authorList>
            <person name="Szrajer S."/>
            <person name="Gray D."/>
            <person name="Ylla G."/>
        </authorList>
    </citation>
    <scope>NUCLEOTIDE SEQUENCE [LARGE SCALE GENOMIC DNA]</scope>
    <source>
        <strain evidence="2">DAG 2021-001</strain>
        <tissue evidence="2">Whole body minus gut</tissue>
    </source>
</reference>
<comment type="caution">
    <text evidence="2">The sequence shown here is derived from an EMBL/GenBank/DDBJ whole genome shotgun (WGS) entry which is preliminary data.</text>
</comment>
<dbReference type="Proteomes" id="UP001378592">
    <property type="component" value="Unassembled WGS sequence"/>
</dbReference>
<feature type="compositionally biased region" description="Polar residues" evidence="1">
    <location>
        <begin position="750"/>
        <end position="770"/>
    </location>
</feature>
<evidence type="ECO:0000256" key="1">
    <source>
        <dbReference type="SAM" id="MobiDB-lite"/>
    </source>
</evidence>
<gene>
    <name evidence="2" type="ORF">R5R35_009533</name>
</gene>
<dbReference type="AlphaFoldDB" id="A0AAN9Z4J1"/>
<dbReference type="EMBL" id="JAZDUA010000207">
    <property type="protein sequence ID" value="KAK7864271.1"/>
    <property type="molecule type" value="Genomic_DNA"/>
</dbReference>
<feature type="compositionally biased region" description="Polar residues" evidence="1">
    <location>
        <begin position="703"/>
        <end position="718"/>
    </location>
</feature>
<name>A0AAN9Z4J1_9ORTH</name>
<feature type="compositionally biased region" description="Basic residues" evidence="1">
    <location>
        <begin position="638"/>
        <end position="647"/>
    </location>
</feature>
<keyword evidence="3" id="KW-1185">Reference proteome</keyword>
<accession>A0AAN9Z4J1</accession>
<protein>
    <submittedName>
        <fullName evidence="2">Uncharacterized protein</fullName>
    </submittedName>
</protein>
<sequence length="858" mass="95139">MFDMIDVIQMTKISKHYLLEYQTLLDTYEMQAPNVTSGFRVLDFSDDISDVDYTSDDWSMNESYSETSGEMTNSVQTNLLPNPPEYSVCAGSKPLSIIIRRCNTPTVACSSPVQENDQENPYVKGESLPSDQCDVTNSVTCPEEEQVCCRESDTDAICNTSESVNIVNTSTGENVLSEGKEENTICSKGITPSSSPSKEVIITVNDCDKNSEDKDMGCAKRSEEIFPILNEENSFTEVSLLPCLEEKNQNDRLSFFCTEENKVLDDVIQKVVDDLCPNGKEILSSSEYVSCSLVEENCSNNIERDKIIVPKQESHLRDELNPCINDVSSSSNNIIFHPQVDNVNLNFTEETAEDLEVSYLTNSFCHENSDVLPSKHSVIENCVTVQSTLCLNESLEIHPSELVDGWRQSNCSPLLFSSDDESSSITDEVNRGIEAALAPSPQYNAVLSEEKKRVGRLQELLMGAPPPPAVTMPLHSASDMLDALKDPAHWVISDTSATSCYSSQMPWYQEAASTPWPQVKCLQYPSIHYNHGSISEQFESLCQKLLARCVGTETASSVTVWSSFTLPVPRRERRTLTSRRSGTEAPTGLSPGRRLSHLARRHRTFSSAALLNDGARLHCTLPHVAPERRTILVEGRRKESRKQRSSQKKNLADRSRDAQAMKLNSSKRALFQSPTEEKKASVPSKFRPSSASAIRSKRALFVSDQTESQSKPPGTSNGESASASASRKRTRAESEEEMCERLPRRRLFSDTDTNAFPVTNKSSSRQSELSSTHKKKLLWAVAEALKKRSVGFSHPQFRACAAALASTCRGHVHEVLALRQGSTSDRLLQLALRFVDGAVAQHIKGHPPSEQTKCKEVG</sequence>
<organism evidence="2 3">
    <name type="scientific">Gryllus longicercus</name>
    <dbReference type="NCBI Taxonomy" id="2509291"/>
    <lineage>
        <taxon>Eukaryota</taxon>
        <taxon>Metazoa</taxon>
        <taxon>Ecdysozoa</taxon>
        <taxon>Arthropoda</taxon>
        <taxon>Hexapoda</taxon>
        <taxon>Insecta</taxon>
        <taxon>Pterygota</taxon>
        <taxon>Neoptera</taxon>
        <taxon>Polyneoptera</taxon>
        <taxon>Orthoptera</taxon>
        <taxon>Ensifera</taxon>
        <taxon>Gryllidea</taxon>
        <taxon>Grylloidea</taxon>
        <taxon>Gryllidae</taxon>
        <taxon>Gryllinae</taxon>
        <taxon>Gryllus</taxon>
    </lineage>
</organism>
<evidence type="ECO:0000313" key="3">
    <source>
        <dbReference type="Proteomes" id="UP001378592"/>
    </source>
</evidence>
<proteinExistence type="predicted"/>
<feature type="compositionally biased region" description="Basic and acidic residues" evidence="1">
    <location>
        <begin position="650"/>
        <end position="659"/>
    </location>
</feature>
<feature type="region of interest" description="Disordered" evidence="1">
    <location>
        <begin position="630"/>
        <end position="770"/>
    </location>
</feature>
<feature type="region of interest" description="Disordered" evidence="1">
    <location>
        <begin position="572"/>
        <end position="595"/>
    </location>
</feature>